<dbReference type="Proteomes" id="UP000564536">
    <property type="component" value="Unassembled WGS sequence"/>
</dbReference>
<name>A0A841Z6Y9_9LIST</name>
<dbReference type="InterPro" id="IPR037883">
    <property type="entry name" value="Knr4/Smi1-like_sf"/>
</dbReference>
<feature type="domain" description="Knr4/Smi1-like" evidence="1">
    <location>
        <begin position="16"/>
        <end position="131"/>
    </location>
</feature>
<dbReference type="RefSeq" id="WP_185426237.1">
    <property type="nucleotide sequence ID" value="NZ_JAARRL010000015.1"/>
</dbReference>
<dbReference type="Pfam" id="PF14568">
    <property type="entry name" value="SUKH_6"/>
    <property type="match status" value="1"/>
</dbReference>
<dbReference type="Gene3D" id="3.40.1580.10">
    <property type="entry name" value="SMI1/KNR4-like"/>
    <property type="match status" value="1"/>
</dbReference>
<dbReference type="SUPFAM" id="SSF160631">
    <property type="entry name" value="SMI1/KNR4-like"/>
    <property type="match status" value="1"/>
</dbReference>
<gene>
    <name evidence="2" type="ORF">HB943_10275</name>
</gene>
<organism evidence="2 3">
    <name type="scientific">Listeria weihenstephanensis</name>
    <dbReference type="NCBI Taxonomy" id="1006155"/>
    <lineage>
        <taxon>Bacteria</taxon>
        <taxon>Bacillati</taxon>
        <taxon>Bacillota</taxon>
        <taxon>Bacilli</taxon>
        <taxon>Bacillales</taxon>
        <taxon>Listeriaceae</taxon>
        <taxon>Listeria</taxon>
    </lineage>
</organism>
<proteinExistence type="predicted"/>
<evidence type="ECO:0000259" key="1">
    <source>
        <dbReference type="SMART" id="SM00860"/>
    </source>
</evidence>
<accession>A0A841Z6Y9</accession>
<reference evidence="2 3" key="1">
    <citation type="submission" date="2020-03" db="EMBL/GenBank/DDBJ databases">
        <title>Soil Listeria distribution.</title>
        <authorList>
            <person name="Liao J."/>
            <person name="Wiedmann M."/>
        </authorList>
    </citation>
    <scope>NUCLEOTIDE SEQUENCE [LARGE SCALE GENOMIC DNA]</scope>
    <source>
        <strain evidence="2 3">FSL L7-1523</strain>
    </source>
</reference>
<dbReference type="InterPro" id="IPR018958">
    <property type="entry name" value="Knr4/Smi1-like_dom"/>
</dbReference>
<evidence type="ECO:0000313" key="2">
    <source>
        <dbReference type="EMBL" id="MBC1500994.1"/>
    </source>
</evidence>
<dbReference type="EMBL" id="JAARRL010000015">
    <property type="protein sequence ID" value="MBC1500994.1"/>
    <property type="molecule type" value="Genomic_DNA"/>
</dbReference>
<dbReference type="AlphaFoldDB" id="A0A841Z6Y9"/>
<dbReference type="SMART" id="SM00860">
    <property type="entry name" value="SMI1_KNR4"/>
    <property type="match status" value="1"/>
</dbReference>
<protein>
    <submittedName>
        <fullName evidence="2">SMI1/KNR4 family protein</fullName>
    </submittedName>
</protein>
<evidence type="ECO:0000313" key="3">
    <source>
        <dbReference type="Proteomes" id="UP000564536"/>
    </source>
</evidence>
<comment type="caution">
    <text evidence="2">The sequence shown here is derived from an EMBL/GenBank/DDBJ whole genome shotgun (WGS) entry which is preliminary data.</text>
</comment>
<sequence>MSYEFIKSIEGNEFYRLDKAEVKLVESELGIEFPVSLKDFYNEIGYGFLKNSGSNVNRLMDPESVRDFRLRTNDFEFFPDIEIYDEYEEDKLIFFEASETALMAIGTTKTDNKIYYYDVPIAGSLEEFLLKMMEDDKYYLELFER</sequence>